<dbReference type="InterPro" id="IPR016160">
    <property type="entry name" value="Ald_DH_CS_CYS"/>
</dbReference>
<comment type="similarity">
    <text evidence="3">Belongs to the aldehyde dehydrogenase family.</text>
</comment>
<keyword evidence="6" id="KW-1185">Reference proteome</keyword>
<evidence type="ECO:0000313" key="6">
    <source>
        <dbReference type="Proteomes" id="UP001595530"/>
    </source>
</evidence>
<dbReference type="InterPro" id="IPR016163">
    <property type="entry name" value="Ald_DH_C"/>
</dbReference>
<dbReference type="InterPro" id="IPR029510">
    <property type="entry name" value="Ald_DH_CS_GLU"/>
</dbReference>
<protein>
    <submittedName>
        <fullName evidence="5">Aldehyde dehydrogenase family protein</fullName>
    </submittedName>
</protein>
<dbReference type="Pfam" id="PF00171">
    <property type="entry name" value="Aldedh"/>
    <property type="match status" value="1"/>
</dbReference>
<accession>A0ABV7F1Q0</accession>
<dbReference type="SUPFAM" id="SSF53720">
    <property type="entry name" value="ALDH-like"/>
    <property type="match status" value="1"/>
</dbReference>
<dbReference type="Proteomes" id="UP001595530">
    <property type="component" value="Unassembled WGS sequence"/>
</dbReference>
<dbReference type="Gene3D" id="3.40.309.10">
    <property type="entry name" value="Aldehyde Dehydrogenase, Chain A, domain 2"/>
    <property type="match status" value="1"/>
</dbReference>
<dbReference type="PROSITE" id="PS00070">
    <property type="entry name" value="ALDEHYDE_DEHYDR_CYS"/>
    <property type="match status" value="1"/>
</dbReference>
<dbReference type="InterPro" id="IPR016162">
    <property type="entry name" value="Ald_DH_N"/>
</dbReference>
<dbReference type="PANTHER" id="PTHR11699">
    <property type="entry name" value="ALDEHYDE DEHYDROGENASE-RELATED"/>
    <property type="match status" value="1"/>
</dbReference>
<dbReference type="PROSITE" id="PS00687">
    <property type="entry name" value="ALDEHYDE_DEHYDR_GLU"/>
    <property type="match status" value="1"/>
</dbReference>
<sequence>MSSPQSSRQHRLYIGGEWIATASSRQNINPSDLDDVVGDYAEAEPLHVAQAVEAAHAALPQWSRSTPQQRFDALDFIGSEILARRQELGTLLAREEGKVLPEAIGEVIRAGHIFKFHAGEALRIGGQALPSVRLGIEVITSREAVGVVGLITPWNFPIAIPAWKTAPALACGNTVVLKPSELTPGCAWALADIISRSGLPAGAFNLVLGAGAAGSALVEHPKVAAISFTGSVGVGSKIAQHCAVSLKKFQLEMGGKNPLVVLDDADLALAIECAVNGSFYSTGQRCTASSRLIVTDGIYRQFVDALVERTRALRVGHALDATTQIGPVVDARQLAKNIDYLRIGKDEGGRILCGGAHLSQPRPGHYFSPTLIENHDPQARLNQEEVFGPVASILRVKNFEQALAVANDTPLGLSAGICTNSLKYATQFRREIQAGMVMVNAPTAGVDYHVPFGGTKGSSYGPREQGALAMEFYTRVKTHYIAA</sequence>
<name>A0ABV7F1Q0_9BURK</name>
<dbReference type="InterPro" id="IPR015590">
    <property type="entry name" value="Aldehyde_DH_dom"/>
</dbReference>
<evidence type="ECO:0000256" key="2">
    <source>
        <dbReference type="PROSITE-ProRule" id="PRU10007"/>
    </source>
</evidence>
<evidence type="ECO:0000256" key="3">
    <source>
        <dbReference type="RuleBase" id="RU003345"/>
    </source>
</evidence>
<keyword evidence="1 3" id="KW-0560">Oxidoreductase</keyword>
<feature type="active site" evidence="2">
    <location>
        <position position="252"/>
    </location>
</feature>
<organism evidence="5 6">
    <name type="scientific">Undibacterium arcticum</name>
    <dbReference type="NCBI Taxonomy" id="1762892"/>
    <lineage>
        <taxon>Bacteria</taxon>
        <taxon>Pseudomonadati</taxon>
        <taxon>Pseudomonadota</taxon>
        <taxon>Betaproteobacteria</taxon>
        <taxon>Burkholderiales</taxon>
        <taxon>Oxalobacteraceae</taxon>
        <taxon>Undibacterium</taxon>
    </lineage>
</organism>
<comment type="caution">
    <text evidence="5">The sequence shown here is derived from an EMBL/GenBank/DDBJ whole genome shotgun (WGS) entry which is preliminary data.</text>
</comment>
<evidence type="ECO:0000259" key="4">
    <source>
        <dbReference type="Pfam" id="PF00171"/>
    </source>
</evidence>
<evidence type="ECO:0000256" key="1">
    <source>
        <dbReference type="ARBA" id="ARBA00023002"/>
    </source>
</evidence>
<reference evidence="6" key="1">
    <citation type="journal article" date="2019" name="Int. J. Syst. Evol. Microbiol.">
        <title>The Global Catalogue of Microorganisms (GCM) 10K type strain sequencing project: providing services to taxonomists for standard genome sequencing and annotation.</title>
        <authorList>
            <consortium name="The Broad Institute Genomics Platform"/>
            <consortium name="The Broad Institute Genome Sequencing Center for Infectious Disease"/>
            <person name="Wu L."/>
            <person name="Ma J."/>
        </authorList>
    </citation>
    <scope>NUCLEOTIDE SEQUENCE [LARGE SCALE GENOMIC DNA]</scope>
    <source>
        <strain evidence="6">KCTC 42986</strain>
    </source>
</reference>
<dbReference type="EMBL" id="JBHRTP010000018">
    <property type="protein sequence ID" value="MFC3107611.1"/>
    <property type="molecule type" value="Genomic_DNA"/>
</dbReference>
<evidence type="ECO:0000313" key="5">
    <source>
        <dbReference type="EMBL" id="MFC3107611.1"/>
    </source>
</evidence>
<proteinExistence type="inferred from homology"/>
<dbReference type="RefSeq" id="WP_390321700.1">
    <property type="nucleotide sequence ID" value="NZ_JBHRTP010000018.1"/>
</dbReference>
<feature type="domain" description="Aldehyde dehydrogenase" evidence="4">
    <location>
        <begin position="18"/>
        <end position="478"/>
    </location>
</feature>
<dbReference type="Gene3D" id="3.40.605.10">
    <property type="entry name" value="Aldehyde Dehydrogenase, Chain A, domain 1"/>
    <property type="match status" value="1"/>
</dbReference>
<gene>
    <name evidence="5" type="ORF">ACFOFO_06510</name>
</gene>
<dbReference type="InterPro" id="IPR016161">
    <property type="entry name" value="Ald_DH/histidinol_DH"/>
</dbReference>
<dbReference type="CDD" id="cd07097">
    <property type="entry name" value="ALDH_KGSADH-YcbD"/>
    <property type="match status" value="1"/>
</dbReference>